<evidence type="ECO:0000313" key="2">
    <source>
        <dbReference type="Proteomes" id="UP000028719"/>
    </source>
</evidence>
<comment type="caution">
    <text evidence="1">The sequence shown here is derived from an EMBL/GenBank/DDBJ whole genome shotgun (WGS) entry which is preliminary data.</text>
</comment>
<dbReference type="Proteomes" id="UP000028719">
    <property type="component" value="Unassembled WGS sequence"/>
</dbReference>
<sequence length="103" mass="12281">MIYKHMQDKEIFNKKNALLNKRLCNFIATKFLRIYYDQENNIISQNNYAKLCGITSSTISKLKLPDGYDVPMSTIYNILRHERYSLEKFFKEFEDENGMNIPN</sequence>
<evidence type="ECO:0000313" key="1">
    <source>
        <dbReference type="EMBL" id="KFF23252.1"/>
    </source>
</evidence>
<evidence type="ECO:0008006" key="3">
    <source>
        <dbReference type="Google" id="ProtNLM"/>
    </source>
</evidence>
<dbReference type="EMBL" id="JPRI01000012">
    <property type="protein sequence ID" value="KFF23252.1"/>
    <property type="molecule type" value="Genomic_DNA"/>
</dbReference>
<reference evidence="1 2" key="1">
    <citation type="submission" date="2014-07" db="EMBL/GenBank/DDBJ databases">
        <title>Genome of Chryseobacterium vrystaatense LMG 22846.</title>
        <authorList>
            <person name="Pipes S.E."/>
            <person name="Stropko S.J."/>
            <person name="Newman J.D."/>
        </authorList>
    </citation>
    <scope>NUCLEOTIDE SEQUENCE [LARGE SCALE GENOMIC DNA]</scope>
    <source>
        <strain evidence="1 2">LMG 22846</strain>
    </source>
</reference>
<gene>
    <name evidence="1" type="ORF">IW16_23425</name>
</gene>
<name>A0ABR4UFI2_9FLAO</name>
<protein>
    <recommendedName>
        <fullName evidence="3">Helix-turn-helix</fullName>
    </recommendedName>
</protein>
<organism evidence="1 2">
    <name type="scientific">Chryseobacterium vrystaatense</name>
    <dbReference type="NCBI Taxonomy" id="307480"/>
    <lineage>
        <taxon>Bacteria</taxon>
        <taxon>Pseudomonadati</taxon>
        <taxon>Bacteroidota</taxon>
        <taxon>Flavobacteriia</taxon>
        <taxon>Flavobacteriales</taxon>
        <taxon>Weeksellaceae</taxon>
        <taxon>Chryseobacterium group</taxon>
        <taxon>Chryseobacterium</taxon>
    </lineage>
</organism>
<accession>A0ABR4UFI2</accession>
<keyword evidence="2" id="KW-1185">Reference proteome</keyword>
<proteinExistence type="predicted"/>